<accession>A0A8X8CP06</accession>
<dbReference type="OrthoDB" id="2019862at2759"/>
<evidence type="ECO:0000259" key="2">
    <source>
        <dbReference type="SMART" id="SM00835"/>
    </source>
</evidence>
<name>A0A8X8CP06_POPTO</name>
<dbReference type="PANTHER" id="PTHR31189:SF2">
    <property type="entry name" value="RMLC-LIKE CUPINS SUPERFAMILY PROTEIN"/>
    <property type="match status" value="1"/>
</dbReference>
<feature type="chain" id="PRO_5036480315" description="Cupin type-1 domain-containing protein" evidence="1">
    <location>
        <begin position="22"/>
        <end position="532"/>
    </location>
</feature>
<proteinExistence type="predicted"/>
<feature type="domain" description="Cupin type-1" evidence="2">
    <location>
        <begin position="335"/>
        <end position="484"/>
    </location>
</feature>
<organism evidence="3 4">
    <name type="scientific">Populus tomentosa</name>
    <name type="common">Chinese white poplar</name>
    <dbReference type="NCBI Taxonomy" id="118781"/>
    <lineage>
        <taxon>Eukaryota</taxon>
        <taxon>Viridiplantae</taxon>
        <taxon>Streptophyta</taxon>
        <taxon>Embryophyta</taxon>
        <taxon>Tracheophyta</taxon>
        <taxon>Spermatophyta</taxon>
        <taxon>Magnoliopsida</taxon>
        <taxon>eudicotyledons</taxon>
        <taxon>Gunneridae</taxon>
        <taxon>Pentapetalae</taxon>
        <taxon>rosids</taxon>
        <taxon>fabids</taxon>
        <taxon>Malpighiales</taxon>
        <taxon>Salicaceae</taxon>
        <taxon>Saliceae</taxon>
        <taxon>Populus</taxon>
    </lineage>
</organism>
<dbReference type="PANTHER" id="PTHR31189">
    <property type="entry name" value="OS03G0336100 PROTEIN-RELATED"/>
    <property type="match status" value="1"/>
</dbReference>
<dbReference type="AlphaFoldDB" id="A0A8X8CP06"/>
<dbReference type="CDD" id="cd02245">
    <property type="entry name" value="cupin_7S_vicilin-like_C"/>
    <property type="match status" value="1"/>
</dbReference>
<dbReference type="Pfam" id="PF00190">
    <property type="entry name" value="Cupin_1"/>
    <property type="match status" value="1"/>
</dbReference>
<dbReference type="EMBL" id="JAAWWB010000018">
    <property type="protein sequence ID" value="KAG6761034.1"/>
    <property type="molecule type" value="Genomic_DNA"/>
</dbReference>
<evidence type="ECO:0000313" key="4">
    <source>
        <dbReference type="Proteomes" id="UP000886885"/>
    </source>
</evidence>
<evidence type="ECO:0000313" key="3">
    <source>
        <dbReference type="EMBL" id="KAG6761034.1"/>
    </source>
</evidence>
<keyword evidence="1" id="KW-0732">Signal</keyword>
<feature type="domain" description="Cupin type-1" evidence="2">
    <location>
        <begin position="48"/>
        <end position="248"/>
    </location>
</feature>
<dbReference type="Proteomes" id="UP000886885">
    <property type="component" value="Chromosome 9D"/>
</dbReference>
<feature type="signal peptide" evidence="1">
    <location>
        <begin position="1"/>
        <end position="21"/>
    </location>
</feature>
<gene>
    <name evidence="3" type="ORF">POTOM_034224</name>
</gene>
<dbReference type="SMART" id="SM00835">
    <property type="entry name" value="Cupin_1"/>
    <property type="match status" value="2"/>
</dbReference>
<dbReference type="CDD" id="cd02244">
    <property type="entry name" value="cupin_7S_vicilin-like_N"/>
    <property type="match status" value="1"/>
</dbReference>
<evidence type="ECO:0000256" key="1">
    <source>
        <dbReference type="SAM" id="SignalP"/>
    </source>
</evidence>
<dbReference type="InterPro" id="IPR050253">
    <property type="entry name" value="Seed_Storage-Functional"/>
</dbReference>
<reference evidence="3" key="1">
    <citation type="journal article" date="2020" name="bioRxiv">
        <title>Hybrid origin of Populus tomentosa Carr. identified through genome sequencing and phylogenomic analysis.</title>
        <authorList>
            <person name="An X."/>
            <person name="Gao K."/>
            <person name="Chen Z."/>
            <person name="Li J."/>
            <person name="Yang X."/>
            <person name="Yang X."/>
            <person name="Zhou J."/>
            <person name="Guo T."/>
            <person name="Zhao T."/>
            <person name="Huang S."/>
            <person name="Miao D."/>
            <person name="Khan W.U."/>
            <person name="Rao P."/>
            <person name="Ye M."/>
            <person name="Lei B."/>
            <person name="Liao W."/>
            <person name="Wang J."/>
            <person name="Ji L."/>
            <person name="Li Y."/>
            <person name="Guo B."/>
            <person name="Mustafa N.S."/>
            <person name="Li S."/>
            <person name="Yun Q."/>
            <person name="Keller S.R."/>
            <person name="Mao J."/>
            <person name="Zhang R."/>
            <person name="Strauss S.H."/>
        </authorList>
    </citation>
    <scope>NUCLEOTIDE SEQUENCE</scope>
    <source>
        <strain evidence="3">GM15</strain>
        <tissue evidence="3">Leaf</tissue>
    </source>
</reference>
<dbReference type="InterPro" id="IPR006045">
    <property type="entry name" value="Cupin_1"/>
</dbReference>
<protein>
    <recommendedName>
        <fullName evidence="2">Cupin type-1 domain-containing protein</fullName>
    </recommendedName>
</protein>
<comment type="caution">
    <text evidence="3">The sequence shown here is derived from an EMBL/GenBank/DDBJ whole genome shotgun (WGS) entry which is preliminary data.</text>
</comment>
<sequence length="532" mass="60215">MGNGAAHLLLLLVLCYGVTMAVGLYREEKEDWRGDRDETHIDREEEWLLLQDSKPVVKTDAGEMRVLRNYGGRIIDRPMHIGFITMEPRTLFVPQYIDSSLILFIRTGKIDDELLAELMLKYLPHYLSSVEIYKHFLSTLRGFITKLLKEIALGEAKVGLIYKDELAERRLKIGDIYRIPAGSAFYLMNAEEGQRLNIICSIDPSESLGLGFFQSFYIGGGTYPTSILAGFELETLSTAFNVTTDEVREIMTRQHEGPIVFIGDSRAPRPSLWTKFLQLKEQDRLQHLKRMVKFQQQPSQGEEQRTWSWRTLLISIFGQENKKKGEKSGKSPDSYNIYDRRPDFRNNYGWSIALDESDYQPLKYSGIGVYLVNLTAGSMLAPHVNPTATEYGIVLRGSGRIQIVFPNGTQAMDAIVKEGDVFWVPRYFPFCQIAARSGPFEFFGFTTSARENRPQFLVGANSILQTLRSPVLAAAFGVSEDRINRVIKAQREAVILPSASAAPPDEEEGAAKFERVQKVIKSFGNEVIMGFD</sequence>
<keyword evidence="4" id="KW-1185">Reference proteome</keyword>